<dbReference type="GO" id="GO:0044877">
    <property type="term" value="F:protein-containing complex binding"/>
    <property type="evidence" value="ECO:0007669"/>
    <property type="project" value="TreeGrafter"/>
</dbReference>
<dbReference type="GO" id="GO:0030553">
    <property type="term" value="F:cGMP binding"/>
    <property type="evidence" value="ECO:0007669"/>
    <property type="project" value="TreeGrafter"/>
</dbReference>
<dbReference type="GO" id="GO:0005222">
    <property type="term" value="F:intracellularly cAMP-activated cation channel activity"/>
    <property type="evidence" value="ECO:0007669"/>
    <property type="project" value="TreeGrafter"/>
</dbReference>
<gene>
    <name evidence="1" type="ORF">ACAOBT_LOCUS35719</name>
</gene>
<keyword evidence="2" id="KW-1185">Reference proteome</keyword>
<dbReference type="PANTHER" id="PTHR45638">
    <property type="entry name" value="CYCLIC NUCLEOTIDE-GATED CATION CHANNEL SUBUNIT A"/>
    <property type="match status" value="1"/>
</dbReference>
<evidence type="ECO:0000313" key="1">
    <source>
        <dbReference type="EMBL" id="CAH2016987.1"/>
    </source>
</evidence>
<dbReference type="InterPro" id="IPR014710">
    <property type="entry name" value="RmlC-like_jellyroll"/>
</dbReference>
<sequence>MNRRTADVRSKGYSNLFVLSKTDLNAALSHYPEAQELLNKKAKTLMKKNASLERKYKDAMIVINNPTTPAKDAKLLETVLQMLPPESNTNKLLRFGSRGKPRISPQYDKFKQSRNSLPLPSLLPLKRELEAMQKENRRLDKWKPRLTGHTFQCPVMVHRSMS</sequence>
<dbReference type="AlphaFoldDB" id="A0A9P0QC46"/>
<comment type="caution">
    <text evidence="1">The sequence shown here is derived from an EMBL/GenBank/DDBJ whole genome shotgun (WGS) entry which is preliminary data.</text>
</comment>
<protein>
    <submittedName>
        <fullName evidence="1">Uncharacterized protein</fullName>
    </submittedName>
</protein>
<dbReference type="PANTHER" id="PTHR45638:SF1">
    <property type="entry name" value="CYCLIC NUCLEOTIDE-GATED ION CHANNEL SUBUNIT B, ISOFORM A"/>
    <property type="match status" value="1"/>
</dbReference>
<dbReference type="Gene3D" id="2.60.120.10">
    <property type="entry name" value="Jelly Rolls"/>
    <property type="match status" value="1"/>
</dbReference>
<proteinExistence type="predicted"/>
<reference evidence="1" key="1">
    <citation type="submission" date="2022-03" db="EMBL/GenBank/DDBJ databases">
        <authorList>
            <person name="Sayadi A."/>
        </authorList>
    </citation>
    <scope>NUCLEOTIDE SEQUENCE</scope>
</reference>
<evidence type="ECO:0000313" key="2">
    <source>
        <dbReference type="Proteomes" id="UP001152888"/>
    </source>
</evidence>
<dbReference type="EMBL" id="CAKOFQ010009077">
    <property type="protein sequence ID" value="CAH2016987.1"/>
    <property type="molecule type" value="Genomic_DNA"/>
</dbReference>
<dbReference type="GO" id="GO:0005886">
    <property type="term" value="C:plasma membrane"/>
    <property type="evidence" value="ECO:0007669"/>
    <property type="project" value="TreeGrafter"/>
</dbReference>
<dbReference type="GO" id="GO:0005223">
    <property type="term" value="F:intracellularly cGMP-activated cation channel activity"/>
    <property type="evidence" value="ECO:0007669"/>
    <property type="project" value="TreeGrafter"/>
</dbReference>
<organism evidence="1 2">
    <name type="scientific">Acanthoscelides obtectus</name>
    <name type="common">Bean weevil</name>
    <name type="synonym">Bruchus obtectus</name>
    <dbReference type="NCBI Taxonomy" id="200917"/>
    <lineage>
        <taxon>Eukaryota</taxon>
        <taxon>Metazoa</taxon>
        <taxon>Ecdysozoa</taxon>
        <taxon>Arthropoda</taxon>
        <taxon>Hexapoda</taxon>
        <taxon>Insecta</taxon>
        <taxon>Pterygota</taxon>
        <taxon>Neoptera</taxon>
        <taxon>Endopterygota</taxon>
        <taxon>Coleoptera</taxon>
        <taxon>Polyphaga</taxon>
        <taxon>Cucujiformia</taxon>
        <taxon>Chrysomeloidea</taxon>
        <taxon>Chrysomelidae</taxon>
        <taxon>Bruchinae</taxon>
        <taxon>Bruchini</taxon>
        <taxon>Acanthoscelides</taxon>
    </lineage>
</organism>
<dbReference type="Proteomes" id="UP001152888">
    <property type="component" value="Unassembled WGS sequence"/>
</dbReference>
<dbReference type="OrthoDB" id="421226at2759"/>
<name>A0A9P0QC46_ACAOB</name>
<accession>A0A9P0QC46</accession>
<dbReference type="GO" id="GO:0017071">
    <property type="term" value="C:intracellular cyclic nucleotide activated cation channel complex"/>
    <property type="evidence" value="ECO:0007669"/>
    <property type="project" value="TreeGrafter"/>
</dbReference>
<dbReference type="InterPro" id="IPR050866">
    <property type="entry name" value="CNG_cation_channel"/>
</dbReference>